<organism evidence="2 3">
    <name type="scientific">Streptococcus gordonii</name>
    <dbReference type="NCBI Taxonomy" id="1302"/>
    <lineage>
        <taxon>Bacteria</taxon>
        <taxon>Bacillati</taxon>
        <taxon>Bacillota</taxon>
        <taxon>Bacilli</taxon>
        <taxon>Lactobacillales</taxon>
        <taxon>Streptococcaceae</taxon>
        <taxon>Streptococcus</taxon>
    </lineage>
</organism>
<gene>
    <name evidence="2" type="ORF">K1I74_08625</name>
</gene>
<dbReference type="EMBL" id="JAHZQA010000007">
    <property type="protein sequence ID" value="MBZ2128117.1"/>
    <property type="molecule type" value="Genomic_DNA"/>
</dbReference>
<reference evidence="2" key="1">
    <citation type="submission" date="2021-07" db="EMBL/GenBank/DDBJ databases">
        <title>Occurrence of streptococci in the human mouth that bind to a non-human glycan.</title>
        <authorList>
            <person name="Cross B."/>
            <person name="Thamadilok S."/>
            <person name="Bensing B."/>
            <person name="Sasmal A."/>
            <person name="Khedri Z."/>
            <person name="Deng L."/>
            <person name="Yu H."/>
            <person name="Mehta A."/>
            <person name="Aluvathingal J."/>
            <person name="Nadendla S."/>
            <person name="Vickerman M."/>
            <person name="Chen X."/>
            <person name="Dewhirst F."/>
            <person name="Gill A."/>
            <person name="Lettrichova I."/>
            <person name="Diaz S."/>
            <person name="Gill S."/>
            <person name="Tettelin H."/>
            <person name="Iverson T."/>
            <person name="Sullam P."/>
            <person name="Varki A."/>
            <person name="Ruhl S."/>
        </authorList>
    </citation>
    <scope>NUCLEOTIDE SEQUENCE</scope>
    <source>
        <strain evidence="2">SK9</strain>
    </source>
</reference>
<feature type="transmembrane region" description="Helical" evidence="1">
    <location>
        <begin position="6"/>
        <end position="25"/>
    </location>
</feature>
<accession>A0AB35FVP5</accession>
<keyword evidence="1" id="KW-1133">Transmembrane helix</keyword>
<dbReference type="AlphaFoldDB" id="A0AB35FVP5"/>
<name>A0AB35FVP5_STRGN</name>
<protein>
    <submittedName>
        <fullName evidence="2">Uncharacterized protein</fullName>
    </submittedName>
</protein>
<keyword evidence="1" id="KW-0812">Transmembrane</keyword>
<evidence type="ECO:0000256" key="1">
    <source>
        <dbReference type="SAM" id="Phobius"/>
    </source>
</evidence>
<evidence type="ECO:0000313" key="3">
    <source>
        <dbReference type="Proteomes" id="UP000826921"/>
    </source>
</evidence>
<evidence type="ECO:0000313" key="2">
    <source>
        <dbReference type="EMBL" id="MBZ2128117.1"/>
    </source>
</evidence>
<dbReference type="Proteomes" id="UP000826921">
    <property type="component" value="Unassembled WGS sequence"/>
</dbReference>
<sequence>MSFLTFLFSFLGMVILVSAICYGFFKLSILLKSNILSRGNAYYTLIRFEHLDSIPPLLDNPNFLKTGKWEYFPEANYFKGFSKLSDRDLQNWIEKEYHLNPGQVLVTVPETMKVASAAIRF</sequence>
<comment type="caution">
    <text evidence="2">The sequence shown here is derived from an EMBL/GenBank/DDBJ whole genome shotgun (WGS) entry which is preliminary data.</text>
</comment>
<proteinExistence type="predicted"/>
<keyword evidence="1" id="KW-0472">Membrane</keyword>
<dbReference type="RefSeq" id="WP_048777509.1">
    <property type="nucleotide sequence ID" value="NZ_CP185264.1"/>
</dbReference>